<accession>A0A6G1WDP8</accession>
<name>A0A6G1WDP8_9HYPH</name>
<proteinExistence type="predicted"/>
<gene>
    <name evidence="1" type="ORF">GHJ91_01305</name>
</gene>
<dbReference type="AlphaFoldDB" id="A0A6G1WDP8"/>
<dbReference type="RefSeq" id="WP_153412202.1">
    <property type="nucleotide sequence ID" value="NZ_WISB01000008.1"/>
</dbReference>
<comment type="caution">
    <text evidence="1">The sequence shown here is derived from an EMBL/GenBank/DDBJ whole genome shotgun (WGS) entry which is preliminary data.</text>
</comment>
<organism evidence="1">
    <name type="scientific">Sinorhizobium medicae</name>
    <dbReference type="NCBI Taxonomy" id="110321"/>
    <lineage>
        <taxon>Bacteria</taxon>
        <taxon>Pseudomonadati</taxon>
        <taxon>Pseudomonadota</taxon>
        <taxon>Alphaproteobacteria</taxon>
        <taxon>Hyphomicrobiales</taxon>
        <taxon>Rhizobiaceae</taxon>
        <taxon>Sinorhizobium/Ensifer group</taxon>
        <taxon>Sinorhizobium</taxon>
    </lineage>
</organism>
<dbReference type="EMBL" id="WISB01000008">
    <property type="protein sequence ID" value="MQW67851.1"/>
    <property type="molecule type" value="Genomic_DNA"/>
</dbReference>
<reference evidence="1" key="1">
    <citation type="journal article" date="2013" name="Genome Biol.">
        <title>Comparative genomics of the core and accessory genomes of 48 Sinorhizobium strains comprising five genospecies.</title>
        <authorList>
            <person name="Sugawara M."/>
            <person name="Epstein B."/>
            <person name="Badgley B.D."/>
            <person name="Unno T."/>
            <person name="Xu L."/>
            <person name="Reese J."/>
            <person name="Gyaneshwar P."/>
            <person name="Denny R."/>
            <person name="Mudge J."/>
            <person name="Bharti A.K."/>
            <person name="Farmer A.D."/>
            <person name="May G.D."/>
            <person name="Woodward J.E."/>
            <person name="Medigue C."/>
            <person name="Vallenet D."/>
            <person name="Lajus A."/>
            <person name="Rouy Z."/>
            <person name="Martinez-Vaz B."/>
            <person name="Tiffin P."/>
            <person name="Young N.D."/>
            <person name="Sadowsky M.J."/>
        </authorList>
    </citation>
    <scope>NUCLEOTIDE SEQUENCE</scope>
    <source>
        <strain evidence="1">M1</strain>
    </source>
</reference>
<sequence length="78" mass="8473">MTSLGIELLPDATDVLDFPQRARGDRLVSVVIAESGVGLAIFERHDKLVGVSCGKEETLTHLADLLDGLGLRLTKDWQ</sequence>
<protein>
    <submittedName>
        <fullName evidence="1">Uncharacterized protein</fullName>
    </submittedName>
</protein>
<evidence type="ECO:0000313" key="1">
    <source>
        <dbReference type="EMBL" id="MQW67851.1"/>
    </source>
</evidence>